<reference evidence="1 2" key="1">
    <citation type="journal article" date="2019" name="Commun. Biol.">
        <title>The bagworm genome reveals a unique fibroin gene that provides high tensile strength.</title>
        <authorList>
            <person name="Kono N."/>
            <person name="Nakamura H."/>
            <person name="Ohtoshi R."/>
            <person name="Tomita M."/>
            <person name="Numata K."/>
            <person name="Arakawa K."/>
        </authorList>
    </citation>
    <scope>NUCLEOTIDE SEQUENCE [LARGE SCALE GENOMIC DNA]</scope>
</reference>
<evidence type="ECO:0000313" key="1">
    <source>
        <dbReference type="EMBL" id="GBP89024.1"/>
    </source>
</evidence>
<proteinExistence type="predicted"/>
<keyword evidence="2" id="KW-1185">Reference proteome</keyword>
<sequence>MTEPEGRQSNSVMKRRSSIDFGLDSTTPKTVLRIIMTEPKVAKDNNDRAEGRQSNSVMKRHSSIEFGFDKYSRPNVCELRIIMTEPEGRQRNGGNETTQFHRIWIIMIEPEGRQSNSVLKRRSSIEFGFDKYSRPKRIIMIEPEDRQSNSVMKRRSSIDFGLDKVLTP</sequence>
<organism evidence="1 2">
    <name type="scientific">Eumeta variegata</name>
    <name type="common">Bagworm moth</name>
    <name type="synonym">Eumeta japonica</name>
    <dbReference type="NCBI Taxonomy" id="151549"/>
    <lineage>
        <taxon>Eukaryota</taxon>
        <taxon>Metazoa</taxon>
        <taxon>Ecdysozoa</taxon>
        <taxon>Arthropoda</taxon>
        <taxon>Hexapoda</taxon>
        <taxon>Insecta</taxon>
        <taxon>Pterygota</taxon>
        <taxon>Neoptera</taxon>
        <taxon>Endopterygota</taxon>
        <taxon>Lepidoptera</taxon>
        <taxon>Glossata</taxon>
        <taxon>Ditrysia</taxon>
        <taxon>Tineoidea</taxon>
        <taxon>Psychidae</taxon>
        <taxon>Oiketicinae</taxon>
        <taxon>Eumeta</taxon>
    </lineage>
</organism>
<protein>
    <submittedName>
        <fullName evidence="1">Uncharacterized protein</fullName>
    </submittedName>
</protein>
<accession>A0A4C1ZPM0</accession>
<name>A0A4C1ZPM0_EUMVA</name>
<comment type="caution">
    <text evidence="1">The sequence shown here is derived from an EMBL/GenBank/DDBJ whole genome shotgun (WGS) entry which is preliminary data.</text>
</comment>
<dbReference type="Proteomes" id="UP000299102">
    <property type="component" value="Unassembled WGS sequence"/>
</dbReference>
<evidence type="ECO:0000313" key="2">
    <source>
        <dbReference type="Proteomes" id="UP000299102"/>
    </source>
</evidence>
<dbReference type="AlphaFoldDB" id="A0A4C1ZPM0"/>
<dbReference type="EMBL" id="BGZK01001971">
    <property type="protein sequence ID" value="GBP89024.1"/>
    <property type="molecule type" value="Genomic_DNA"/>
</dbReference>
<gene>
    <name evidence="1" type="ORF">EVAR_36619_1</name>
</gene>